<dbReference type="RefSeq" id="WP_345333690.1">
    <property type="nucleotide sequence ID" value="NZ_BAABJI010000004.1"/>
</dbReference>
<evidence type="ECO:0000256" key="1">
    <source>
        <dbReference type="SAM" id="MobiDB-lite"/>
    </source>
</evidence>
<proteinExistence type="predicted"/>
<keyword evidence="3" id="KW-1185">Reference proteome</keyword>
<gene>
    <name evidence="2" type="ORF">GCM10023313_36870</name>
</gene>
<evidence type="ECO:0000313" key="3">
    <source>
        <dbReference type="Proteomes" id="UP001501436"/>
    </source>
</evidence>
<comment type="caution">
    <text evidence="2">The sequence shown here is derived from an EMBL/GenBank/DDBJ whole genome shotgun (WGS) entry which is preliminary data.</text>
</comment>
<reference evidence="3" key="1">
    <citation type="journal article" date="2019" name="Int. J. Syst. Evol. Microbiol.">
        <title>The Global Catalogue of Microorganisms (GCM) 10K type strain sequencing project: providing services to taxonomists for standard genome sequencing and annotation.</title>
        <authorList>
            <consortium name="The Broad Institute Genomics Platform"/>
            <consortium name="The Broad Institute Genome Sequencing Center for Infectious Disease"/>
            <person name="Wu L."/>
            <person name="Ma J."/>
        </authorList>
    </citation>
    <scope>NUCLEOTIDE SEQUENCE [LARGE SCALE GENOMIC DNA]</scope>
    <source>
        <strain evidence="3">JCM 18283</strain>
    </source>
</reference>
<dbReference type="Proteomes" id="UP001501436">
    <property type="component" value="Unassembled WGS sequence"/>
</dbReference>
<protein>
    <submittedName>
        <fullName evidence="2">Uncharacterized protein</fullName>
    </submittedName>
</protein>
<dbReference type="EMBL" id="BAABJI010000004">
    <property type="protein sequence ID" value="GAA4928808.1"/>
    <property type="molecule type" value="Genomic_DNA"/>
</dbReference>
<feature type="compositionally biased region" description="Acidic residues" evidence="1">
    <location>
        <begin position="50"/>
        <end position="63"/>
    </location>
</feature>
<feature type="region of interest" description="Disordered" evidence="1">
    <location>
        <begin position="1"/>
        <end position="63"/>
    </location>
</feature>
<accession>A0ABP9G5R9</accession>
<name>A0ABP9G5R9_9SPHI</name>
<sequence length="63" mass="7025">MDNNHDDLNYRSGNLNEEEGAAKFNPDAQKHAIEAMEEDEVARIKQSPAEGDDEDEAMDAYGL</sequence>
<organism evidence="2 3">
    <name type="scientific">Mucilaginibacter defluvii</name>
    <dbReference type="NCBI Taxonomy" id="1196019"/>
    <lineage>
        <taxon>Bacteria</taxon>
        <taxon>Pseudomonadati</taxon>
        <taxon>Bacteroidota</taxon>
        <taxon>Sphingobacteriia</taxon>
        <taxon>Sphingobacteriales</taxon>
        <taxon>Sphingobacteriaceae</taxon>
        <taxon>Mucilaginibacter</taxon>
    </lineage>
</organism>
<evidence type="ECO:0000313" key="2">
    <source>
        <dbReference type="EMBL" id="GAA4928808.1"/>
    </source>
</evidence>